<accession>A0A4U6D107</accession>
<feature type="transmembrane region" description="Helical" evidence="1">
    <location>
        <begin position="260"/>
        <end position="280"/>
    </location>
</feature>
<dbReference type="AlphaFoldDB" id="A0A4U6D107"/>
<gene>
    <name evidence="2" type="ORF">FDK13_18100</name>
</gene>
<reference evidence="2 3" key="1">
    <citation type="submission" date="2019-05" db="EMBL/GenBank/DDBJ databases">
        <title>Dyadobacter AR-3-8 sp. nov., isolated from arctic soil.</title>
        <authorList>
            <person name="Chaudhary D.K."/>
        </authorList>
    </citation>
    <scope>NUCLEOTIDE SEQUENCE [LARGE SCALE GENOMIC DNA]</scope>
    <source>
        <strain evidence="2 3">AR-3-8</strain>
    </source>
</reference>
<dbReference type="Proteomes" id="UP000304900">
    <property type="component" value="Unassembled WGS sequence"/>
</dbReference>
<keyword evidence="3" id="KW-1185">Reference proteome</keyword>
<dbReference type="SUPFAM" id="SSF52218">
    <property type="entry name" value="Flavoproteins"/>
    <property type="match status" value="1"/>
</dbReference>
<evidence type="ECO:0000256" key="1">
    <source>
        <dbReference type="SAM" id="Phobius"/>
    </source>
</evidence>
<dbReference type="InterPro" id="IPR029039">
    <property type="entry name" value="Flavoprotein-like_sf"/>
</dbReference>
<keyword evidence="1" id="KW-1133">Transmembrane helix</keyword>
<evidence type="ECO:0000313" key="2">
    <source>
        <dbReference type="EMBL" id="TKT90879.1"/>
    </source>
</evidence>
<keyword evidence="1" id="KW-0812">Transmembrane</keyword>
<dbReference type="OrthoDB" id="4547866at2"/>
<evidence type="ECO:0008006" key="4">
    <source>
        <dbReference type="Google" id="ProtNLM"/>
    </source>
</evidence>
<keyword evidence="1" id="KW-0472">Membrane</keyword>
<organism evidence="2 3">
    <name type="scientific">Dyadobacter frigoris</name>
    <dbReference type="NCBI Taxonomy" id="2576211"/>
    <lineage>
        <taxon>Bacteria</taxon>
        <taxon>Pseudomonadati</taxon>
        <taxon>Bacteroidota</taxon>
        <taxon>Cytophagia</taxon>
        <taxon>Cytophagales</taxon>
        <taxon>Spirosomataceae</taxon>
        <taxon>Dyadobacter</taxon>
    </lineage>
</organism>
<evidence type="ECO:0000313" key="3">
    <source>
        <dbReference type="Proteomes" id="UP000304900"/>
    </source>
</evidence>
<dbReference type="EMBL" id="SZVO01000008">
    <property type="protein sequence ID" value="TKT90879.1"/>
    <property type="molecule type" value="Genomic_DNA"/>
</dbReference>
<name>A0A4U6D107_9BACT</name>
<comment type="caution">
    <text evidence="2">The sequence shown here is derived from an EMBL/GenBank/DDBJ whole genome shotgun (WGS) entry which is preliminary data.</text>
</comment>
<dbReference type="Gene3D" id="3.40.50.360">
    <property type="match status" value="1"/>
</dbReference>
<proteinExistence type="predicted"/>
<sequence>MKKILVISYSQSGQLDEVIDHFLLPFDTVSVERIYLKPKKPFPFPWTSDVFFDTMPECVVEEAIELEPVNYASVDYDLIVLGYQPWFLSPSLPTTSILQDRAFQRLVNGKPVVTIIAGRNMWINAQESVKPYIKNAGGILVANIPLMDRTSNLISAVTILHWMLTGRKDSKWNIFPLPGVSKQDIEGSSRFGTIVYDALENKSYGDLQNNILSLGLIEIPTDILFIEERAKKIFRIWAGLIKKKGTTPQKRKRLVGFFKYYLLIALFIVAPIILFVYNLLVAPFTSRSIKKKKEYFCGLETRA</sequence>
<protein>
    <recommendedName>
        <fullName evidence="4">Dialkylresorcinol condensing enzyme DarA</fullName>
    </recommendedName>
</protein>
<dbReference type="RefSeq" id="WP_137341422.1">
    <property type="nucleotide sequence ID" value="NZ_SZVO01000008.1"/>
</dbReference>